<organism evidence="1 2">
    <name type="scientific">Bombardia bombarda</name>
    <dbReference type="NCBI Taxonomy" id="252184"/>
    <lineage>
        <taxon>Eukaryota</taxon>
        <taxon>Fungi</taxon>
        <taxon>Dikarya</taxon>
        <taxon>Ascomycota</taxon>
        <taxon>Pezizomycotina</taxon>
        <taxon>Sordariomycetes</taxon>
        <taxon>Sordariomycetidae</taxon>
        <taxon>Sordariales</taxon>
        <taxon>Lasiosphaeriaceae</taxon>
        <taxon>Bombardia</taxon>
    </lineage>
</organism>
<gene>
    <name evidence="1" type="ORF">B0T17DRAFT_516331</name>
</gene>
<proteinExistence type="predicted"/>
<name>A0AA39XK25_9PEZI</name>
<dbReference type="AlphaFoldDB" id="A0AA39XK25"/>
<dbReference type="Proteomes" id="UP001174934">
    <property type="component" value="Unassembled WGS sequence"/>
</dbReference>
<keyword evidence="2" id="KW-1185">Reference proteome</keyword>
<evidence type="ECO:0000313" key="1">
    <source>
        <dbReference type="EMBL" id="KAK0635461.1"/>
    </source>
</evidence>
<comment type="caution">
    <text evidence="1">The sequence shown here is derived from an EMBL/GenBank/DDBJ whole genome shotgun (WGS) entry which is preliminary data.</text>
</comment>
<protein>
    <submittedName>
        <fullName evidence="1">Uncharacterized protein</fullName>
    </submittedName>
</protein>
<sequence>MEIILWRTQHDIAPCKRANARKTAHSVAPDCNSTKKTTTPPETLDSCLGRPDNYYINNTSHV</sequence>
<dbReference type="EMBL" id="JAULSR010000001">
    <property type="protein sequence ID" value="KAK0635461.1"/>
    <property type="molecule type" value="Genomic_DNA"/>
</dbReference>
<accession>A0AA39XK25</accession>
<evidence type="ECO:0000313" key="2">
    <source>
        <dbReference type="Proteomes" id="UP001174934"/>
    </source>
</evidence>
<reference evidence="1" key="1">
    <citation type="submission" date="2023-06" db="EMBL/GenBank/DDBJ databases">
        <title>Genome-scale phylogeny and comparative genomics of the fungal order Sordariales.</title>
        <authorList>
            <consortium name="Lawrence Berkeley National Laboratory"/>
            <person name="Hensen N."/>
            <person name="Bonometti L."/>
            <person name="Westerberg I."/>
            <person name="Brannstrom I.O."/>
            <person name="Guillou S."/>
            <person name="Cros-Aarteil S."/>
            <person name="Calhoun S."/>
            <person name="Haridas S."/>
            <person name="Kuo A."/>
            <person name="Mondo S."/>
            <person name="Pangilinan J."/>
            <person name="Riley R."/>
            <person name="LaButti K."/>
            <person name="Andreopoulos B."/>
            <person name="Lipzen A."/>
            <person name="Chen C."/>
            <person name="Yanf M."/>
            <person name="Daum C."/>
            <person name="Ng V."/>
            <person name="Clum A."/>
            <person name="Steindorff A."/>
            <person name="Ohm R."/>
            <person name="Martin F."/>
            <person name="Silar P."/>
            <person name="Natvig D."/>
            <person name="Lalanne C."/>
            <person name="Gautier V."/>
            <person name="Ament-velasquez S.L."/>
            <person name="Kruys A."/>
            <person name="Hutchinson M.I."/>
            <person name="Powell A.J."/>
            <person name="Barry K."/>
            <person name="Miller A.N."/>
            <person name="Grigoriev I.V."/>
            <person name="Debuchy R."/>
            <person name="Gladieux P."/>
            <person name="Thoren M.H."/>
            <person name="Johannesson H."/>
        </authorList>
    </citation>
    <scope>NUCLEOTIDE SEQUENCE</scope>
    <source>
        <strain evidence="1">SMH3391-2</strain>
    </source>
</reference>